<keyword evidence="4 12" id="KW-1134">Transmembrane beta strand</keyword>
<dbReference type="InterPro" id="IPR012910">
    <property type="entry name" value="Plug_dom"/>
</dbReference>
<dbReference type="PANTHER" id="PTHR30069">
    <property type="entry name" value="TONB-DEPENDENT OUTER MEMBRANE RECEPTOR"/>
    <property type="match status" value="1"/>
</dbReference>
<dbReference type="SUPFAM" id="SSF56935">
    <property type="entry name" value="Porins"/>
    <property type="match status" value="1"/>
</dbReference>
<dbReference type="Gene3D" id="2.170.130.10">
    <property type="entry name" value="TonB-dependent receptor, plug domain"/>
    <property type="match status" value="1"/>
</dbReference>
<comment type="caution">
    <text evidence="17">The sequence shown here is derived from an EMBL/GenBank/DDBJ whole genome shotgun (WGS) entry which is preliminary data.</text>
</comment>
<keyword evidence="7" id="KW-0406">Ion transport</keyword>
<keyword evidence="8 13" id="KW-0798">TonB box</keyword>
<feature type="domain" description="TonB-dependent receptor plug" evidence="16">
    <location>
        <begin position="50"/>
        <end position="153"/>
    </location>
</feature>
<evidence type="ECO:0000256" key="7">
    <source>
        <dbReference type="ARBA" id="ARBA00023065"/>
    </source>
</evidence>
<dbReference type="InterPro" id="IPR036942">
    <property type="entry name" value="Beta-barrel_TonB_sf"/>
</dbReference>
<dbReference type="Proteomes" id="UP001204851">
    <property type="component" value="Unassembled WGS sequence"/>
</dbReference>
<evidence type="ECO:0000256" key="13">
    <source>
        <dbReference type="RuleBase" id="RU003357"/>
    </source>
</evidence>
<evidence type="ECO:0000256" key="1">
    <source>
        <dbReference type="ARBA" id="ARBA00004571"/>
    </source>
</evidence>
<evidence type="ECO:0000256" key="2">
    <source>
        <dbReference type="ARBA" id="ARBA00009810"/>
    </source>
</evidence>
<dbReference type="InterPro" id="IPR039426">
    <property type="entry name" value="TonB-dep_rcpt-like"/>
</dbReference>
<keyword evidence="5 12" id="KW-0812">Transmembrane</keyword>
<dbReference type="PROSITE" id="PS52016">
    <property type="entry name" value="TONB_DEPENDENT_REC_3"/>
    <property type="match status" value="1"/>
</dbReference>
<dbReference type="Pfam" id="PF07715">
    <property type="entry name" value="Plug"/>
    <property type="match status" value="1"/>
</dbReference>
<dbReference type="InterPro" id="IPR037066">
    <property type="entry name" value="Plug_dom_sf"/>
</dbReference>
<evidence type="ECO:0000259" key="16">
    <source>
        <dbReference type="Pfam" id="PF07715"/>
    </source>
</evidence>
<keyword evidence="11 12" id="KW-0998">Cell outer membrane</keyword>
<comment type="similarity">
    <text evidence="2 12 13">Belongs to the TonB-dependent receptor family.</text>
</comment>
<keyword evidence="18" id="KW-1185">Reference proteome</keyword>
<reference evidence="17 18" key="1">
    <citation type="submission" date="2022-06" db="EMBL/GenBank/DDBJ databases">
        <title>Ideonella sp. NS12-5 Genome sequencing and assembly.</title>
        <authorList>
            <person name="Jung Y."/>
        </authorList>
    </citation>
    <scope>NUCLEOTIDE SEQUENCE [LARGE SCALE GENOMIC DNA]</scope>
    <source>
        <strain evidence="17 18">NS12-5</strain>
    </source>
</reference>
<feature type="domain" description="TonB-dependent receptor-like beta-barrel" evidence="15">
    <location>
        <begin position="193"/>
        <end position="592"/>
    </location>
</feature>
<dbReference type="InterPro" id="IPR000531">
    <property type="entry name" value="Beta-barrel_TonB"/>
</dbReference>
<organism evidence="17 18">
    <name type="scientific">Ideonella oryzae</name>
    <dbReference type="NCBI Taxonomy" id="2937441"/>
    <lineage>
        <taxon>Bacteria</taxon>
        <taxon>Pseudomonadati</taxon>
        <taxon>Pseudomonadota</taxon>
        <taxon>Betaproteobacteria</taxon>
        <taxon>Burkholderiales</taxon>
        <taxon>Sphaerotilaceae</taxon>
        <taxon>Ideonella</taxon>
    </lineage>
</organism>
<evidence type="ECO:0000259" key="15">
    <source>
        <dbReference type="Pfam" id="PF00593"/>
    </source>
</evidence>
<evidence type="ECO:0000256" key="11">
    <source>
        <dbReference type="ARBA" id="ARBA00023237"/>
    </source>
</evidence>
<sequence>MFLRTPVALAVALFAPVFVHAQTAGTNLPTSDTTDYVVTASRMPESAAQAVRPVTVITAEDIRQSGAASVTDLLRTLGGVEITQNGGLGSSSSVFIRGANSDHTVVLIDGVRIGSATLGTASFESIPLALIDRIEVLPGPSSSLYGSDAIGGVIQIFTKSAKRSPGASVALTTGSHDLRQAAASYAAALGEGTQLSLGLNYLSTDGINATTPDNTYNYNPDRDGLLQRGGQLRLTQQLNADHEVGVQWLRSASKGRIDDGPTGDSYADTVTQSLGAHWNGQLAQSWRSELSIARSLDQSNSHSNYPSTFDTREDQASWLNRLAAFGGTATVGLEWLKQSVDSTTDYAVDERTVRSGLVGWKGQIGEHALQADVREDRNSQFGHHTTAQLGWGWQLDSQWRLRASWGSAFHAPTFNALYYVDPYGSSGNPDLKPEESRNLEAGLDWTAGSTLVSATVFQNRIRNLITWVETDPNNFIYTPMNTGHARIRGLALNLSTRIDRDTRLKANLTWQAPLNTEDNDLLPRRARVFGGLHLSHNAGPAQVGTDLDWVGRRFDAPGEPASSAMGAYGLVAVFGSWAFTPEWRLEARVNNLGDKHYTTAQGYSAPGREGQVTLRWTPAL</sequence>
<dbReference type="RefSeq" id="WP_252767851.1">
    <property type="nucleotide sequence ID" value="NZ_JAMXMC010000001.1"/>
</dbReference>
<keyword evidence="10 17" id="KW-0675">Receptor</keyword>
<keyword evidence="9 12" id="KW-0472">Membrane</keyword>
<evidence type="ECO:0000256" key="5">
    <source>
        <dbReference type="ARBA" id="ARBA00022692"/>
    </source>
</evidence>
<gene>
    <name evidence="17" type="ORF">M0L44_01565</name>
</gene>
<dbReference type="PANTHER" id="PTHR30069:SF53">
    <property type="entry name" value="COLICIN I RECEPTOR-RELATED"/>
    <property type="match status" value="1"/>
</dbReference>
<evidence type="ECO:0000256" key="10">
    <source>
        <dbReference type="ARBA" id="ARBA00023170"/>
    </source>
</evidence>
<evidence type="ECO:0000256" key="9">
    <source>
        <dbReference type="ARBA" id="ARBA00023136"/>
    </source>
</evidence>
<evidence type="ECO:0000256" key="14">
    <source>
        <dbReference type="SAM" id="SignalP"/>
    </source>
</evidence>
<keyword evidence="3 12" id="KW-0813">Transport</keyword>
<proteinExistence type="inferred from homology"/>
<dbReference type="Gene3D" id="2.40.170.20">
    <property type="entry name" value="TonB-dependent receptor, beta-barrel domain"/>
    <property type="match status" value="1"/>
</dbReference>
<keyword evidence="6 14" id="KW-0732">Signal</keyword>
<name>A0ABT1BHK4_9BURK</name>
<evidence type="ECO:0000256" key="12">
    <source>
        <dbReference type="PROSITE-ProRule" id="PRU01360"/>
    </source>
</evidence>
<feature type="chain" id="PRO_5047135740" evidence="14">
    <location>
        <begin position="22"/>
        <end position="620"/>
    </location>
</feature>
<evidence type="ECO:0000256" key="8">
    <source>
        <dbReference type="ARBA" id="ARBA00023077"/>
    </source>
</evidence>
<dbReference type="Pfam" id="PF00593">
    <property type="entry name" value="TonB_dep_Rec_b-barrel"/>
    <property type="match status" value="1"/>
</dbReference>
<evidence type="ECO:0000313" key="17">
    <source>
        <dbReference type="EMBL" id="MCO5975409.1"/>
    </source>
</evidence>
<dbReference type="CDD" id="cd01347">
    <property type="entry name" value="ligand_gated_channel"/>
    <property type="match status" value="1"/>
</dbReference>
<evidence type="ECO:0000313" key="18">
    <source>
        <dbReference type="Proteomes" id="UP001204851"/>
    </source>
</evidence>
<accession>A0ABT1BHK4</accession>
<evidence type="ECO:0000256" key="6">
    <source>
        <dbReference type="ARBA" id="ARBA00022729"/>
    </source>
</evidence>
<comment type="subcellular location">
    <subcellularLocation>
        <location evidence="1 12">Cell outer membrane</location>
        <topology evidence="1 12">Multi-pass membrane protein</topology>
    </subcellularLocation>
</comment>
<evidence type="ECO:0000256" key="4">
    <source>
        <dbReference type="ARBA" id="ARBA00022452"/>
    </source>
</evidence>
<evidence type="ECO:0000256" key="3">
    <source>
        <dbReference type="ARBA" id="ARBA00022448"/>
    </source>
</evidence>
<protein>
    <submittedName>
        <fullName evidence="17">TonB-dependent receptor</fullName>
    </submittedName>
</protein>
<dbReference type="EMBL" id="JAMXMC010000001">
    <property type="protein sequence ID" value="MCO5975409.1"/>
    <property type="molecule type" value="Genomic_DNA"/>
</dbReference>
<feature type="signal peptide" evidence="14">
    <location>
        <begin position="1"/>
        <end position="21"/>
    </location>
</feature>